<dbReference type="AlphaFoldDB" id="A0A178ZL42"/>
<dbReference type="Gene3D" id="3.50.50.60">
    <property type="entry name" value="FAD/NAD(P)-binding domain"/>
    <property type="match status" value="1"/>
</dbReference>
<evidence type="ECO:0000259" key="6">
    <source>
        <dbReference type="Pfam" id="PF01494"/>
    </source>
</evidence>
<dbReference type="STRING" id="1367422.A0A178ZL42"/>
<comment type="similarity">
    <text evidence="1">Belongs to the paxM FAD-dependent monooxygenase family.</text>
</comment>
<evidence type="ECO:0000256" key="2">
    <source>
        <dbReference type="ARBA" id="ARBA00022630"/>
    </source>
</evidence>
<evidence type="ECO:0000256" key="1">
    <source>
        <dbReference type="ARBA" id="ARBA00007992"/>
    </source>
</evidence>
<feature type="domain" description="FAD-binding" evidence="6">
    <location>
        <begin position="39"/>
        <end position="391"/>
    </location>
</feature>
<dbReference type="SUPFAM" id="SSF51905">
    <property type="entry name" value="FAD/NAD(P)-binding domain"/>
    <property type="match status" value="1"/>
</dbReference>
<evidence type="ECO:0000256" key="5">
    <source>
        <dbReference type="ARBA" id="ARBA00023033"/>
    </source>
</evidence>
<reference evidence="7 8" key="1">
    <citation type="submission" date="2016-04" db="EMBL/GenBank/DDBJ databases">
        <title>Draft genome of Fonsecaea erecta CBS 125763.</title>
        <authorList>
            <person name="Weiss V.A."/>
            <person name="Vicente V.A."/>
            <person name="Raittz R.T."/>
            <person name="Moreno L.F."/>
            <person name="De Souza E.M."/>
            <person name="Pedrosa F.O."/>
            <person name="Steffens M.B."/>
            <person name="Faoro H."/>
            <person name="Tadra-Sfeir M.Z."/>
            <person name="Najafzadeh M.J."/>
            <person name="Felipe M.S."/>
            <person name="Teixeira M."/>
            <person name="Sun J."/>
            <person name="Xi L."/>
            <person name="Gomes R."/>
            <person name="De Azevedo C.M."/>
            <person name="Salgado C.G."/>
            <person name="Da Silva M.B."/>
            <person name="Nascimento M.F."/>
            <person name="Queiroz-Telles F."/>
            <person name="Attili D.S."/>
            <person name="Gorbushina A."/>
        </authorList>
    </citation>
    <scope>NUCLEOTIDE SEQUENCE [LARGE SCALE GENOMIC DNA]</scope>
    <source>
        <strain evidence="7 8">CBS 125763</strain>
    </source>
</reference>
<keyword evidence="8" id="KW-1185">Reference proteome</keyword>
<protein>
    <recommendedName>
        <fullName evidence="6">FAD-binding domain-containing protein</fullName>
    </recommendedName>
</protein>
<accession>A0A178ZL42</accession>
<keyword evidence="4" id="KW-0560">Oxidoreductase</keyword>
<evidence type="ECO:0000313" key="7">
    <source>
        <dbReference type="EMBL" id="OAP60201.1"/>
    </source>
</evidence>
<organism evidence="7 8">
    <name type="scientific">Fonsecaea erecta</name>
    <dbReference type="NCBI Taxonomy" id="1367422"/>
    <lineage>
        <taxon>Eukaryota</taxon>
        <taxon>Fungi</taxon>
        <taxon>Dikarya</taxon>
        <taxon>Ascomycota</taxon>
        <taxon>Pezizomycotina</taxon>
        <taxon>Eurotiomycetes</taxon>
        <taxon>Chaetothyriomycetidae</taxon>
        <taxon>Chaetothyriales</taxon>
        <taxon>Herpotrichiellaceae</taxon>
        <taxon>Fonsecaea</taxon>
    </lineage>
</organism>
<proteinExistence type="inferred from homology"/>
<evidence type="ECO:0000256" key="3">
    <source>
        <dbReference type="ARBA" id="ARBA00022827"/>
    </source>
</evidence>
<dbReference type="EMBL" id="LVYI01000004">
    <property type="protein sequence ID" value="OAP60201.1"/>
    <property type="molecule type" value="Genomic_DNA"/>
</dbReference>
<dbReference type="Proteomes" id="UP000078343">
    <property type="component" value="Unassembled WGS sequence"/>
</dbReference>
<dbReference type="InterPro" id="IPR002938">
    <property type="entry name" value="FAD-bd"/>
</dbReference>
<dbReference type="FunFam" id="3.50.50.60:FF:000115">
    <property type="entry name" value="Salicylate hydroxylase, putative"/>
    <property type="match status" value="1"/>
</dbReference>
<dbReference type="RefSeq" id="XP_018693568.1">
    <property type="nucleotide sequence ID" value="XM_018836715.1"/>
</dbReference>
<dbReference type="PANTHER" id="PTHR13789:SF306">
    <property type="entry name" value="HYDROXYLASE, PUTATIVE-RELATED"/>
    <property type="match status" value="1"/>
</dbReference>
<keyword evidence="5" id="KW-0503">Monooxygenase</keyword>
<keyword evidence="2" id="KW-0285">Flavoprotein</keyword>
<evidence type="ECO:0000256" key="4">
    <source>
        <dbReference type="ARBA" id="ARBA00023002"/>
    </source>
</evidence>
<dbReference type="GeneID" id="30009371"/>
<dbReference type="PANTHER" id="PTHR13789">
    <property type="entry name" value="MONOOXYGENASE"/>
    <property type="match status" value="1"/>
</dbReference>
<dbReference type="InterPro" id="IPR036188">
    <property type="entry name" value="FAD/NAD-bd_sf"/>
</dbReference>
<dbReference type="Pfam" id="PF01494">
    <property type="entry name" value="FAD_binding_3"/>
    <property type="match status" value="1"/>
</dbReference>
<sequence>MASAVPLPSYPAGSHHWLKQFQDSDLKYTVNGDSQSKDLDIAIIGAGVGGLSAAIALKRVGFRVTVYENAPALGEIGAGIQVPPNSARLLHSWGLESALSKNSVKPEGLIWRRWQNGQKIAHTRLNPEFSEWFDAPYYVIHRAHLHDILHQRAKELGVEVVLNHRVVQYDPDTPSFTKEDGTTLTADLIIGADGLKSIARRTLLGERYTEPFSGGLAAFRATVKIDEMKADPDTAWIAESNSLNLWVGHQTHAMTYSIAGGRLYNMVLTHPEPNEPEKWNQANALAEMKSVYTGWDPSLRKLLDMVGETQKWPIQQVKIPDTWTSSSGQLVLLGDAAHAMLPNMALGAAMAVEDAATLAEILKEFPRRETLRKAVSLYEKIRIPRAKAIQEASILHGYTLHYPDGPLQEARDTAMKPEVEGKHFIRSPNQWSDPATQLFCYDYDTISEVHKELQRLENDKLAK</sequence>
<name>A0A178ZL42_9EURO</name>
<gene>
    <name evidence="7" type="ORF">AYL99_05203</name>
</gene>
<evidence type="ECO:0000313" key="8">
    <source>
        <dbReference type="Proteomes" id="UP000078343"/>
    </source>
</evidence>
<dbReference type="InterPro" id="IPR050493">
    <property type="entry name" value="FAD-dep_Monooxygenase_BioMet"/>
</dbReference>
<comment type="caution">
    <text evidence="7">The sequence shown here is derived from an EMBL/GenBank/DDBJ whole genome shotgun (WGS) entry which is preliminary data.</text>
</comment>
<dbReference type="GO" id="GO:0004497">
    <property type="term" value="F:monooxygenase activity"/>
    <property type="evidence" value="ECO:0007669"/>
    <property type="project" value="UniProtKB-KW"/>
</dbReference>
<dbReference type="GO" id="GO:0071949">
    <property type="term" value="F:FAD binding"/>
    <property type="evidence" value="ECO:0007669"/>
    <property type="project" value="InterPro"/>
</dbReference>
<dbReference type="SUPFAM" id="SSF54373">
    <property type="entry name" value="FAD-linked reductases, C-terminal domain"/>
    <property type="match status" value="1"/>
</dbReference>
<dbReference type="PRINTS" id="PR00420">
    <property type="entry name" value="RNGMNOXGNASE"/>
</dbReference>
<dbReference type="OrthoDB" id="4147963at2759"/>
<keyword evidence="3" id="KW-0274">FAD</keyword>